<keyword evidence="6" id="KW-0472">Membrane</keyword>
<dbReference type="GO" id="GO:0001671">
    <property type="term" value="F:ATPase activator activity"/>
    <property type="evidence" value="ECO:0007669"/>
    <property type="project" value="TreeGrafter"/>
</dbReference>
<evidence type="ECO:0000256" key="2">
    <source>
        <dbReference type="ARBA" id="ARBA00005876"/>
    </source>
</evidence>
<evidence type="ECO:0000256" key="5">
    <source>
        <dbReference type="ARBA" id="ARBA00022989"/>
    </source>
</evidence>
<dbReference type="GO" id="GO:0036376">
    <property type="term" value="P:sodium ion export across plasma membrane"/>
    <property type="evidence" value="ECO:0007669"/>
    <property type="project" value="TreeGrafter"/>
</dbReference>
<evidence type="ECO:0000256" key="6">
    <source>
        <dbReference type="ARBA" id="ARBA00023136"/>
    </source>
</evidence>
<dbReference type="InterPro" id="IPR000402">
    <property type="entry name" value="Na/K_ATPase_sub_beta"/>
</dbReference>
<feature type="chain" id="PRO_5007389679" evidence="7">
    <location>
        <begin position="20"/>
        <end position="246"/>
    </location>
</feature>
<dbReference type="PANTHER" id="PTHR11523">
    <property type="entry name" value="SODIUM/POTASSIUM-DEPENDENT ATPASE BETA SUBUNIT"/>
    <property type="match status" value="1"/>
</dbReference>
<reference evidence="8" key="2">
    <citation type="submission" date="2014-07" db="EMBL/GenBank/DDBJ databases">
        <authorList>
            <person name="Hull J."/>
        </authorList>
    </citation>
    <scope>NUCLEOTIDE SEQUENCE</scope>
</reference>
<comment type="subcellular location">
    <subcellularLocation>
        <location evidence="1">Membrane</location>
        <topology evidence="1">Single-pass type II membrane protein</topology>
    </subcellularLocation>
</comment>
<dbReference type="EMBL" id="GBHO01032978">
    <property type="protein sequence ID" value="JAG10626.1"/>
    <property type="molecule type" value="Transcribed_RNA"/>
</dbReference>
<dbReference type="GO" id="GO:0005890">
    <property type="term" value="C:sodium:potassium-exchanging ATPase complex"/>
    <property type="evidence" value="ECO:0007669"/>
    <property type="project" value="InterPro"/>
</dbReference>
<feature type="signal peptide" evidence="7">
    <location>
        <begin position="1"/>
        <end position="19"/>
    </location>
</feature>
<dbReference type="GO" id="GO:0006883">
    <property type="term" value="P:intracellular sodium ion homeostasis"/>
    <property type="evidence" value="ECO:0007669"/>
    <property type="project" value="TreeGrafter"/>
</dbReference>
<protein>
    <submittedName>
        <fullName evidence="8">Sodium/potassium-transporting ATPase subunit beta-2</fullName>
    </submittedName>
</protein>
<evidence type="ECO:0000256" key="4">
    <source>
        <dbReference type="ARBA" id="ARBA00022968"/>
    </source>
</evidence>
<evidence type="ECO:0000313" key="8">
    <source>
        <dbReference type="EMBL" id="JAG10625.1"/>
    </source>
</evidence>
<accession>A0A0A9X0N2</accession>
<dbReference type="InterPro" id="IPR038702">
    <property type="entry name" value="Na/K_ATPase_sub_beta_sf"/>
</dbReference>
<evidence type="ECO:0000256" key="1">
    <source>
        <dbReference type="ARBA" id="ARBA00004606"/>
    </source>
</evidence>
<dbReference type="EMBL" id="GBHO01032979">
    <property type="protein sequence ID" value="JAG10625.1"/>
    <property type="molecule type" value="Transcribed_RNA"/>
</dbReference>
<sequence length="246" mass="28015">RKMERRAAFFLALFALSAAEPISLKFYPHNEDRNDTLIWYNVSMYHAWSNQLDNLLEVYSNPKHTEGRKENLMNCSYTKPPTEGKVCNIPVQHFKPCTSKNHFGYKKGTPCIFLELQKSEGWKPRFFNSTKSLPKSMPQALKSYIQSVTQVNTKTWQTVWVTCEGETPSDIEFIGPVHYLPQQGIPSYLLSGSEHKGYLPPIMAVYLEAPARGVVINIECRAWVPAATNDTKTVVASTKFQYLIDG</sequence>
<dbReference type="PANTHER" id="PTHR11523:SF28">
    <property type="entry name" value="NA_K-ATPASE BETA SUBUNIT ISOFORM 4-RELATED"/>
    <property type="match status" value="1"/>
</dbReference>
<gene>
    <name evidence="8" type="primary">nrv2_0</name>
    <name evidence="9" type="synonym">nrv2_1</name>
    <name evidence="9" type="ORF">CM83_17201</name>
    <name evidence="8" type="ORF">CM83_17202</name>
</gene>
<dbReference type="Gene3D" id="2.60.40.1660">
    <property type="entry name" value="Na, k-atpase alpha subunit"/>
    <property type="match status" value="1"/>
</dbReference>
<keyword evidence="7" id="KW-0732">Signal</keyword>
<evidence type="ECO:0000256" key="3">
    <source>
        <dbReference type="ARBA" id="ARBA00022692"/>
    </source>
</evidence>
<name>A0A0A9X0N2_LYGHE</name>
<keyword evidence="4" id="KW-0735">Signal-anchor</keyword>
<dbReference type="Pfam" id="PF00287">
    <property type="entry name" value="Na_K-ATPase"/>
    <property type="match status" value="1"/>
</dbReference>
<dbReference type="GO" id="GO:1990573">
    <property type="term" value="P:potassium ion import across plasma membrane"/>
    <property type="evidence" value="ECO:0007669"/>
    <property type="project" value="TreeGrafter"/>
</dbReference>
<keyword evidence="5" id="KW-1133">Transmembrane helix</keyword>
<evidence type="ECO:0000256" key="7">
    <source>
        <dbReference type="SAM" id="SignalP"/>
    </source>
</evidence>
<organism evidence="8">
    <name type="scientific">Lygus hesperus</name>
    <name type="common">Western plant bug</name>
    <dbReference type="NCBI Taxonomy" id="30085"/>
    <lineage>
        <taxon>Eukaryota</taxon>
        <taxon>Metazoa</taxon>
        <taxon>Ecdysozoa</taxon>
        <taxon>Arthropoda</taxon>
        <taxon>Hexapoda</taxon>
        <taxon>Insecta</taxon>
        <taxon>Pterygota</taxon>
        <taxon>Neoptera</taxon>
        <taxon>Paraneoptera</taxon>
        <taxon>Hemiptera</taxon>
        <taxon>Heteroptera</taxon>
        <taxon>Panheteroptera</taxon>
        <taxon>Cimicomorpha</taxon>
        <taxon>Miridae</taxon>
        <taxon>Mirini</taxon>
        <taxon>Lygus</taxon>
    </lineage>
</organism>
<dbReference type="AlphaFoldDB" id="A0A0A9X0N2"/>
<evidence type="ECO:0000313" key="9">
    <source>
        <dbReference type="EMBL" id="JAG10626.1"/>
    </source>
</evidence>
<feature type="non-terminal residue" evidence="8">
    <location>
        <position position="1"/>
    </location>
</feature>
<proteinExistence type="inferred from homology"/>
<reference evidence="8" key="1">
    <citation type="journal article" date="2014" name="PLoS ONE">
        <title>Transcriptome-Based Identification of ABC Transporters in the Western Tarnished Plant Bug Lygus hesperus.</title>
        <authorList>
            <person name="Hull J.J."/>
            <person name="Chaney K."/>
            <person name="Geib S.M."/>
            <person name="Fabrick J.A."/>
            <person name="Brent C.S."/>
            <person name="Walsh D."/>
            <person name="Lavine L.C."/>
        </authorList>
    </citation>
    <scope>NUCLEOTIDE SEQUENCE</scope>
</reference>
<comment type="similarity">
    <text evidence="2">Belongs to the X(+)/potassium ATPases subunit beta family.</text>
</comment>
<keyword evidence="3" id="KW-0812">Transmembrane</keyword>
<dbReference type="GO" id="GO:0030007">
    <property type="term" value="P:intracellular potassium ion homeostasis"/>
    <property type="evidence" value="ECO:0007669"/>
    <property type="project" value="TreeGrafter"/>
</dbReference>